<dbReference type="Pfam" id="PF14285">
    <property type="entry name" value="DUF4367"/>
    <property type="match status" value="1"/>
</dbReference>
<evidence type="ECO:0000313" key="5">
    <source>
        <dbReference type="Proteomes" id="UP001207626"/>
    </source>
</evidence>
<dbReference type="Proteomes" id="UP001207626">
    <property type="component" value="Unassembled WGS sequence"/>
</dbReference>
<evidence type="ECO:0000313" key="4">
    <source>
        <dbReference type="EMBL" id="MCY9523551.1"/>
    </source>
</evidence>
<dbReference type="EMBL" id="JAMDLW010000081">
    <property type="protein sequence ID" value="MCY9523551.1"/>
    <property type="molecule type" value="Genomic_DNA"/>
</dbReference>
<reference evidence="4 5" key="1">
    <citation type="submission" date="2022-05" db="EMBL/GenBank/DDBJ databases">
        <title>Genome Sequencing of Bee-Associated Microbes.</title>
        <authorList>
            <person name="Dunlap C."/>
        </authorList>
    </citation>
    <scope>NUCLEOTIDE SEQUENCE [LARGE SCALE GENOMIC DNA]</scope>
    <source>
        <strain evidence="4 5">NRRL NRS-1438</strain>
    </source>
</reference>
<evidence type="ECO:0000256" key="2">
    <source>
        <dbReference type="SAM" id="SignalP"/>
    </source>
</evidence>
<keyword evidence="2" id="KW-0732">Signal</keyword>
<keyword evidence="5" id="KW-1185">Reference proteome</keyword>
<comment type="caution">
    <text evidence="4">The sequence shown here is derived from an EMBL/GenBank/DDBJ whole genome shotgun (WGS) entry which is preliminary data.</text>
</comment>
<name>A0ABT4E1R8_9BACL</name>
<accession>A0ABT4E1R8</accession>
<evidence type="ECO:0000256" key="1">
    <source>
        <dbReference type="SAM" id="MobiDB-lite"/>
    </source>
</evidence>
<gene>
    <name evidence="4" type="ORF">M5X09_28560</name>
</gene>
<feature type="region of interest" description="Disordered" evidence="1">
    <location>
        <begin position="41"/>
        <end position="63"/>
    </location>
</feature>
<dbReference type="RefSeq" id="WP_268601786.1">
    <property type="nucleotide sequence ID" value="NZ_JAMDLV010000056.1"/>
</dbReference>
<feature type="signal peptide" evidence="2">
    <location>
        <begin position="1"/>
        <end position="25"/>
    </location>
</feature>
<feature type="domain" description="DUF4367" evidence="3">
    <location>
        <begin position="165"/>
        <end position="258"/>
    </location>
</feature>
<organism evidence="4 5">
    <name type="scientific">Paenibacillus apiarius</name>
    <dbReference type="NCBI Taxonomy" id="46240"/>
    <lineage>
        <taxon>Bacteria</taxon>
        <taxon>Bacillati</taxon>
        <taxon>Bacillota</taxon>
        <taxon>Bacilli</taxon>
        <taxon>Bacillales</taxon>
        <taxon>Paenibacillaceae</taxon>
        <taxon>Paenibacillus</taxon>
    </lineage>
</organism>
<protein>
    <submittedName>
        <fullName evidence="4">DUF4367 domain-containing protein</fullName>
    </submittedName>
</protein>
<proteinExistence type="predicted"/>
<dbReference type="InterPro" id="IPR025377">
    <property type="entry name" value="DUF4367"/>
</dbReference>
<sequence length="261" mass="28835">MNAMSKTIIAIASLVLMLGSTASLAGTANAQYEQTLQAAKSKTPDAAAKKSAAKQQKKASADKSRTIKDGDLFVTYNGSDNTLSFAFMSIKSSKYDDYVKQLLKYNAPGLQQPEELPEGYAFLYSEIAPPYPDPFSEAYKKLLQEMKEEAKGNAKYEKKLVWSEAGESALNFTNGSDIIRISAYKMQPLLIEKIPVAGKGETLEKLTINGIEALYRTGSKAVYSTTLQWEENKVKHEISINKDSKLTKEELVTIAENMMQK</sequence>
<feature type="compositionally biased region" description="Low complexity" evidence="1">
    <location>
        <begin position="41"/>
        <end position="50"/>
    </location>
</feature>
<evidence type="ECO:0000259" key="3">
    <source>
        <dbReference type="Pfam" id="PF14285"/>
    </source>
</evidence>
<feature type="chain" id="PRO_5045603652" evidence="2">
    <location>
        <begin position="26"/>
        <end position="261"/>
    </location>
</feature>